<accession>A0AAP0HDE5</accession>
<evidence type="ECO:0000256" key="1">
    <source>
        <dbReference type="SAM" id="MobiDB-lite"/>
    </source>
</evidence>
<feature type="region of interest" description="Disordered" evidence="1">
    <location>
        <begin position="1"/>
        <end position="35"/>
    </location>
</feature>
<dbReference type="Proteomes" id="UP001419268">
    <property type="component" value="Unassembled WGS sequence"/>
</dbReference>
<reference evidence="2 3" key="1">
    <citation type="submission" date="2024-01" db="EMBL/GenBank/DDBJ databases">
        <title>Genome assemblies of Stephania.</title>
        <authorList>
            <person name="Yang L."/>
        </authorList>
    </citation>
    <scope>NUCLEOTIDE SEQUENCE [LARGE SCALE GENOMIC DNA]</scope>
    <source>
        <strain evidence="2">JXDWG</strain>
        <tissue evidence="2">Leaf</tissue>
    </source>
</reference>
<name>A0AAP0HDE5_9MAGN</name>
<evidence type="ECO:0000313" key="3">
    <source>
        <dbReference type="Proteomes" id="UP001419268"/>
    </source>
</evidence>
<gene>
    <name evidence="2" type="ORF">Scep_029300</name>
</gene>
<proteinExistence type="predicted"/>
<keyword evidence="3" id="KW-1185">Reference proteome</keyword>
<comment type="caution">
    <text evidence="2">The sequence shown here is derived from an EMBL/GenBank/DDBJ whole genome shotgun (WGS) entry which is preliminary data.</text>
</comment>
<sequence length="86" mass="9281">MALAGDLEAADAEISATRSVEAAAPEMATKRRRTRDSVVVLRNGSAWLGVKRRIAVETTAAVRLQRQWRRLSDRMGGSATPAMAAD</sequence>
<evidence type="ECO:0000313" key="2">
    <source>
        <dbReference type="EMBL" id="KAK9082829.1"/>
    </source>
</evidence>
<dbReference type="EMBL" id="JBBNAG010000013">
    <property type="protein sequence ID" value="KAK9082829.1"/>
    <property type="molecule type" value="Genomic_DNA"/>
</dbReference>
<dbReference type="AlphaFoldDB" id="A0AAP0HDE5"/>
<protein>
    <submittedName>
        <fullName evidence="2">Uncharacterized protein</fullName>
    </submittedName>
</protein>
<organism evidence="2 3">
    <name type="scientific">Stephania cephalantha</name>
    <dbReference type="NCBI Taxonomy" id="152367"/>
    <lineage>
        <taxon>Eukaryota</taxon>
        <taxon>Viridiplantae</taxon>
        <taxon>Streptophyta</taxon>
        <taxon>Embryophyta</taxon>
        <taxon>Tracheophyta</taxon>
        <taxon>Spermatophyta</taxon>
        <taxon>Magnoliopsida</taxon>
        <taxon>Ranunculales</taxon>
        <taxon>Menispermaceae</taxon>
        <taxon>Menispermoideae</taxon>
        <taxon>Cissampelideae</taxon>
        <taxon>Stephania</taxon>
    </lineage>
</organism>